<dbReference type="InterPro" id="IPR051603">
    <property type="entry name" value="Zinc-ADH_QOR/CCCR"/>
</dbReference>
<dbReference type="InterPro" id="IPR013154">
    <property type="entry name" value="ADH-like_N"/>
</dbReference>
<evidence type="ECO:0000313" key="4">
    <source>
        <dbReference type="Proteomes" id="UP000320216"/>
    </source>
</evidence>
<dbReference type="SUPFAM" id="SSF50129">
    <property type="entry name" value="GroES-like"/>
    <property type="match status" value="1"/>
</dbReference>
<dbReference type="SUPFAM" id="SSF51735">
    <property type="entry name" value="NAD(P)-binding Rossmann-fold domains"/>
    <property type="match status" value="1"/>
</dbReference>
<protein>
    <submittedName>
        <fullName evidence="3">NADP-dependent oxidoreductase</fullName>
    </submittedName>
</protein>
<keyword evidence="1" id="KW-0521">NADP</keyword>
<dbReference type="Gene3D" id="3.90.180.10">
    <property type="entry name" value="Medium-chain alcohol dehydrogenases, catalytic domain"/>
    <property type="match status" value="1"/>
</dbReference>
<organism evidence="3 4">
    <name type="scientific">Humibacter ginsenosidimutans</name>
    <dbReference type="NCBI Taxonomy" id="2599293"/>
    <lineage>
        <taxon>Bacteria</taxon>
        <taxon>Bacillati</taxon>
        <taxon>Actinomycetota</taxon>
        <taxon>Actinomycetes</taxon>
        <taxon>Micrococcales</taxon>
        <taxon>Microbacteriaceae</taxon>
        <taxon>Humibacter</taxon>
    </lineage>
</organism>
<dbReference type="Pfam" id="PF13602">
    <property type="entry name" value="ADH_zinc_N_2"/>
    <property type="match status" value="1"/>
</dbReference>
<dbReference type="Gene3D" id="3.40.50.720">
    <property type="entry name" value="NAD(P)-binding Rossmann-like Domain"/>
    <property type="match status" value="1"/>
</dbReference>
<dbReference type="InterPro" id="IPR036291">
    <property type="entry name" value="NAD(P)-bd_dom_sf"/>
</dbReference>
<dbReference type="OrthoDB" id="9801186at2"/>
<gene>
    <name evidence="3" type="ORF">FPZ11_15900</name>
</gene>
<reference evidence="3 4" key="1">
    <citation type="submission" date="2019-07" db="EMBL/GenBank/DDBJ databases">
        <title>Full genome sequence of Humibacter sp. WJ7-1.</title>
        <authorList>
            <person name="Im W.-T."/>
        </authorList>
    </citation>
    <scope>NUCLEOTIDE SEQUENCE [LARGE SCALE GENOMIC DNA]</scope>
    <source>
        <strain evidence="3 4">WJ7-1</strain>
    </source>
</reference>
<evidence type="ECO:0000259" key="2">
    <source>
        <dbReference type="SMART" id="SM00829"/>
    </source>
</evidence>
<dbReference type="PANTHER" id="PTHR44154:SF1">
    <property type="entry name" value="QUINONE OXIDOREDUCTASE"/>
    <property type="match status" value="1"/>
</dbReference>
<name>A0A5B8MBA0_9MICO</name>
<dbReference type="CDD" id="cd05289">
    <property type="entry name" value="MDR_like_2"/>
    <property type="match status" value="1"/>
</dbReference>
<dbReference type="EMBL" id="CP042305">
    <property type="protein sequence ID" value="QDZ16940.1"/>
    <property type="molecule type" value="Genomic_DNA"/>
</dbReference>
<dbReference type="InterPro" id="IPR011032">
    <property type="entry name" value="GroES-like_sf"/>
</dbReference>
<dbReference type="GO" id="GO:0016491">
    <property type="term" value="F:oxidoreductase activity"/>
    <property type="evidence" value="ECO:0007669"/>
    <property type="project" value="InterPro"/>
</dbReference>
<dbReference type="InterPro" id="IPR020843">
    <property type="entry name" value="ER"/>
</dbReference>
<evidence type="ECO:0000313" key="3">
    <source>
        <dbReference type="EMBL" id="QDZ16940.1"/>
    </source>
</evidence>
<feature type="domain" description="Enoyl reductase (ER)" evidence="2">
    <location>
        <begin position="11"/>
        <end position="312"/>
    </location>
</feature>
<evidence type="ECO:0000256" key="1">
    <source>
        <dbReference type="ARBA" id="ARBA00022857"/>
    </source>
</evidence>
<accession>A0A5B8MBA0</accession>
<proteinExistence type="predicted"/>
<keyword evidence="4" id="KW-1185">Reference proteome</keyword>
<dbReference type="KEGG" id="huw:FPZ11_15900"/>
<sequence length="314" mass="32164">MQTVIQYTQFGGPEVLEVAQYPDPVPGEGKVLVAVKAAGVNPIDAKLRQGTRPSDPIEKPRRLGLDASGIISALGPDVDGWAVGDEVVVRGAFGGYASELVASTGKLVRKPANVPFDQAAALGVAAGTAYQIVDSIGAGEGDVLLVHAASGSVGQAVIQFARDKGIVVVGTANARNLDRVSELGAIAVEYGDGLVERVRAAVPQGVDYVLDLAGTDAALQASFELVPDRSHIGTIVVGAKAAELGIKAWSGGNPVPLTDEENALRDKGLEVALAGLADGTFQVEIAAEYPLVEAAEAHRALKSGGLRGKIVLVP</sequence>
<dbReference type="Pfam" id="PF08240">
    <property type="entry name" value="ADH_N"/>
    <property type="match status" value="1"/>
</dbReference>
<dbReference type="Proteomes" id="UP000320216">
    <property type="component" value="Chromosome"/>
</dbReference>
<dbReference type="SMART" id="SM00829">
    <property type="entry name" value="PKS_ER"/>
    <property type="match status" value="1"/>
</dbReference>
<dbReference type="AlphaFoldDB" id="A0A5B8MBA0"/>
<dbReference type="PANTHER" id="PTHR44154">
    <property type="entry name" value="QUINONE OXIDOREDUCTASE"/>
    <property type="match status" value="1"/>
</dbReference>